<dbReference type="AlphaFoldDB" id="A0A4C1X1L4"/>
<comment type="caution">
    <text evidence="1">The sequence shown here is derived from an EMBL/GenBank/DDBJ whole genome shotgun (WGS) entry which is preliminary data.</text>
</comment>
<keyword evidence="2" id="KW-1185">Reference proteome</keyword>
<name>A0A4C1X1L4_EUMVA</name>
<dbReference type="Proteomes" id="UP000299102">
    <property type="component" value="Unassembled WGS sequence"/>
</dbReference>
<sequence>MQQGKLLLHVRIRLEEYGLDKRRVKPFKFPRTEPSKSFPGSRSSKDRQASAVLAVNFAPDHGPVIDVNSGSIVGSDLGPANLIAIFIPILVVFGHEF</sequence>
<accession>A0A4C1X1L4</accession>
<protein>
    <submittedName>
        <fullName evidence="1">Uncharacterized protein</fullName>
    </submittedName>
</protein>
<dbReference type="EMBL" id="BGZK01000707">
    <property type="protein sequence ID" value="GBP57053.1"/>
    <property type="molecule type" value="Genomic_DNA"/>
</dbReference>
<gene>
    <name evidence="1" type="ORF">EVAR_45808_1</name>
</gene>
<organism evidence="1 2">
    <name type="scientific">Eumeta variegata</name>
    <name type="common">Bagworm moth</name>
    <name type="synonym">Eumeta japonica</name>
    <dbReference type="NCBI Taxonomy" id="151549"/>
    <lineage>
        <taxon>Eukaryota</taxon>
        <taxon>Metazoa</taxon>
        <taxon>Ecdysozoa</taxon>
        <taxon>Arthropoda</taxon>
        <taxon>Hexapoda</taxon>
        <taxon>Insecta</taxon>
        <taxon>Pterygota</taxon>
        <taxon>Neoptera</taxon>
        <taxon>Endopterygota</taxon>
        <taxon>Lepidoptera</taxon>
        <taxon>Glossata</taxon>
        <taxon>Ditrysia</taxon>
        <taxon>Tineoidea</taxon>
        <taxon>Psychidae</taxon>
        <taxon>Oiketicinae</taxon>
        <taxon>Eumeta</taxon>
    </lineage>
</organism>
<proteinExistence type="predicted"/>
<evidence type="ECO:0000313" key="2">
    <source>
        <dbReference type="Proteomes" id="UP000299102"/>
    </source>
</evidence>
<evidence type="ECO:0000313" key="1">
    <source>
        <dbReference type="EMBL" id="GBP57053.1"/>
    </source>
</evidence>
<reference evidence="1 2" key="1">
    <citation type="journal article" date="2019" name="Commun. Biol.">
        <title>The bagworm genome reveals a unique fibroin gene that provides high tensile strength.</title>
        <authorList>
            <person name="Kono N."/>
            <person name="Nakamura H."/>
            <person name="Ohtoshi R."/>
            <person name="Tomita M."/>
            <person name="Numata K."/>
            <person name="Arakawa K."/>
        </authorList>
    </citation>
    <scope>NUCLEOTIDE SEQUENCE [LARGE SCALE GENOMIC DNA]</scope>
</reference>